<dbReference type="NCBIfam" id="TIGR00231">
    <property type="entry name" value="small_GTP"/>
    <property type="match status" value="1"/>
</dbReference>
<sequence length="302" mass="34950">MNNNFKSGFISIVGRTNVGKSTLLNLLLGQKISIVSNRPQTTRNNIRCIRTTGTSQMVFIDTPGFHKPKSKLSDYMVEVAGESYKEVDVILFLVEEDTTIGKGDEFLIEKLKKEKTPVILVINKIDKITKEEILGKIKLYEKYDFIKEIVPISAMKGENINELVEVIEKYLPQGPMYFPEDMVTDRSERFVISELIREKILRSLKEEIPHGTAVEVMLMKKRNNKDLYDIEANIYTERENHKRIIIGKNGSMLKKIGSYSRREIEEMLGTKVNLKLWVKVKDEWRDKQNILNSLGYNKKDEL</sequence>
<keyword evidence="8" id="KW-1003">Cell membrane</keyword>
<evidence type="ECO:0000256" key="5">
    <source>
        <dbReference type="ARBA" id="ARBA00022884"/>
    </source>
</evidence>
<feature type="binding site" evidence="8">
    <location>
        <begin position="61"/>
        <end position="65"/>
    </location>
    <ligand>
        <name>GTP</name>
        <dbReference type="ChEBI" id="CHEBI:37565"/>
    </ligand>
</feature>
<feature type="domain" description="KH type-2" evidence="11">
    <location>
        <begin position="204"/>
        <end position="282"/>
    </location>
</feature>
<keyword evidence="4 8" id="KW-0547">Nucleotide-binding</keyword>
<feature type="binding site" evidence="8">
    <location>
        <begin position="123"/>
        <end position="126"/>
    </location>
    <ligand>
        <name>GTP</name>
        <dbReference type="ChEBI" id="CHEBI:37565"/>
    </ligand>
</feature>
<dbReference type="InterPro" id="IPR004044">
    <property type="entry name" value="KH_dom_type_2"/>
</dbReference>
<keyword evidence="3 8" id="KW-0690">Ribosome biogenesis</keyword>
<feature type="domain" description="Era-type G" evidence="12">
    <location>
        <begin position="6"/>
        <end position="173"/>
    </location>
</feature>
<dbReference type="GO" id="GO:0005829">
    <property type="term" value="C:cytosol"/>
    <property type="evidence" value="ECO:0007669"/>
    <property type="project" value="TreeGrafter"/>
</dbReference>
<protein>
    <recommendedName>
        <fullName evidence="2 8">GTPase Era</fullName>
    </recommendedName>
</protein>
<proteinExistence type="inferred from homology"/>
<evidence type="ECO:0000259" key="12">
    <source>
        <dbReference type="PROSITE" id="PS51713"/>
    </source>
</evidence>
<feature type="region of interest" description="G4" evidence="9">
    <location>
        <begin position="123"/>
        <end position="126"/>
    </location>
</feature>
<feature type="region of interest" description="G2" evidence="9">
    <location>
        <begin position="40"/>
        <end position="44"/>
    </location>
</feature>
<dbReference type="Gene3D" id="3.40.50.300">
    <property type="entry name" value="P-loop containing nucleotide triphosphate hydrolases"/>
    <property type="match status" value="1"/>
</dbReference>
<evidence type="ECO:0000256" key="1">
    <source>
        <dbReference type="ARBA" id="ARBA00007921"/>
    </source>
</evidence>
<dbReference type="InterPro" id="IPR009019">
    <property type="entry name" value="KH_sf_prok-type"/>
</dbReference>
<evidence type="ECO:0000256" key="9">
    <source>
        <dbReference type="PROSITE-ProRule" id="PRU01050"/>
    </source>
</evidence>
<dbReference type="InterPro" id="IPR030388">
    <property type="entry name" value="G_ERA_dom"/>
</dbReference>
<evidence type="ECO:0000256" key="3">
    <source>
        <dbReference type="ARBA" id="ARBA00022517"/>
    </source>
</evidence>
<dbReference type="InterPro" id="IPR006073">
    <property type="entry name" value="GTP-bd"/>
</dbReference>
<keyword evidence="8" id="KW-0963">Cytoplasm</keyword>
<dbReference type="SUPFAM" id="SSF54814">
    <property type="entry name" value="Prokaryotic type KH domain (KH-domain type II)"/>
    <property type="match status" value="1"/>
</dbReference>
<evidence type="ECO:0000256" key="6">
    <source>
        <dbReference type="ARBA" id="ARBA00023134"/>
    </source>
</evidence>
<evidence type="ECO:0000256" key="7">
    <source>
        <dbReference type="ARBA" id="ARBA00023136"/>
    </source>
</evidence>
<comment type="subcellular location">
    <subcellularLocation>
        <location evidence="8">Cytoplasm</location>
    </subcellularLocation>
    <subcellularLocation>
        <location evidence="8">Cell membrane</location>
        <topology evidence="8">Peripheral membrane protein</topology>
    </subcellularLocation>
</comment>
<dbReference type="Proteomes" id="UP000261212">
    <property type="component" value="Unassembled WGS sequence"/>
</dbReference>
<evidence type="ECO:0000256" key="4">
    <source>
        <dbReference type="ARBA" id="ARBA00022741"/>
    </source>
</evidence>
<feature type="region of interest" description="G5" evidence="9">
    <location>
        <begin position="152"/>
        <end position="154"/>
    </location>
</feature>
<dbReference type="PROSITE" id="PS51713">
    <property type="entry name" value="G_ERA"/>
    <property type="match status" value="1"/>
</dbReference>
<dbReference type="Gene3D" id="3.30.300.20">
    <property type="match status" value="1"/>
</dbReference>
<evidence type="ECO:0000313" key="14">
    <source>
        <dbReference type="Proteomes" id="UP000261212"/>
    </source>
</evidence>
<dbReference type="NCBIfam" id="NF000908">
    <property type="entry name" value="PRK00089.1"/>
    <property type="match status" value="1"/>
</dbReference>
<feature type="region of interest" description="G3" evidence="9">
    <location>
        <begin position="61"/>
        <end position="64"/>
    </location>
</feature>
<dbReference type="EMBL" id="QUSM01000010">
    <property type="protein sequence ID" value="RGD72863.1"/>
    <property type="molecule type" value="Genomic_DNA"/>
</dbReference>
<feature type="region of interest" description="G1" evidence="9">
    <location>
        <begin position="14"/>
        <end position="21"/>
    </location>
</feature>
<evidence type="ECO:0000313" key="13">
    <source>
        <dbReference type="EMBL" id="RGD72863.1"/>
    </source>
</evidence>
<dbReference type="FunFam" id="3.40.50.300:FF:000094">
    <property type="entry name" value="GTPase Era"/>
    <property type="match status" value="1"/>
</dbReference>
<comment type="function">
    <text evidence="8">An essential GTPase that binds both GDP and GTP, with rapid nucleotide exchange. Plays a role in 16S rRNA processing and 30S ribosomal subunit biogenesis and possibly also in cell cycle regulation and energy metabolism.</text>
</comment>
<dbReference type="InterPro" id="IPR015946">
    <property type="entry name" value="KH_dom-like_a/b"/>
</dbReference>
<feature type="binding site" evidence="8">
    <location>
        <begin position="14"/>
        <end position="21"/>
    </location>
    <ligand>
        <name>GTP</name>
        <dbReference type="ChEBI" id="CHEBI:37565"/>
    </ligand>
</feature>
<dbReference type="InterPro" id="IPR005225">
    <property type="entry name" value="Small_GTP-bd"/>
</dbReference>
<dbReference type="GO" id="GO:0003924">
    <property type="term" value="F:GTPase activity"/>
    <property type="evidence" value="ECO:0007669"/>
    <property type="project" value="UniProtKB-UniRule"/>
</dbReference>
<name>A0A3E3DUG7_9FIRM</name>
<evidence type="ECO:0000259" key="11">
    <source>
        <dbReference type="PROSITE" id="PS50823"/>
    </source>
</evidence>
<comment type="caution">
    <text evidence="13">The sequence shown here is derived from an EMBL/GenBank/DDBJ whole genome shotgun (WGS) entry which is preliminary data.</text>
</comment>
<dbReference type="Pfam" id="PF07650">
    <property type="entry name" value="KH_2"/>
    <property type="match status" value="1"/>
</dbReference>
<accession>A0A3E3DUG7</accession>
<dbReference type="AlphaFoldDB" id="A0A3E3DUG7"/>
<dbReference type="HAMAP" id="MF_00367">
    <property type="entry name" value="GTPase_Era"/>
    <property type="match status" value="1"/>
</dbReference>
<keyword evidence="8" id="KW-0699">rRNA-binding</keyword>
<dbReference type="CDD" id="cd04163">
    <property type="entry name" value="Era"/>
    <property type="match status" value="1"/>
</dbReference>
<dbReference type="RefSeq" id="WP_117532899.1">
    <property type="nucleotide sequence ID" value="NZ_QUSM01000010.1"/>
</dbReference>
<dbReference type="GO" id="GO:0070181">
    <property type="term" value="F:small ribosomal subunit rRNA binding"/>
    <property type="evidence" value="ECO:0007669"/>
    <property type="project" value="UniProtKB-UniRule"/>
</dbReference>
<evidence type="ECO:0000256" key="8">
    <source>
        <dbReference type="HAMAP-Rule" id="MF_00367"/>
    </source>
</evidence>
<dbReference type="InterPro" id="IPR005662">
    <property type="entry name" value="GTPase_Era-like"/>
</dbReference>
<dbReference type="FunFam" id="3.30.300.20:FF:000003">
    <property type="entry name" value="GTPase Era"/>
    <property type="match status" value="1"/>
</dbReference>
<dbReference type="NCBIfam" id="TIGR00436">
    <property type="entry name" value="era"/>
    <property type="match status" value="1"/>
</dbReference>
<comment type="similarity">
    <text evidence="1 8 9 10">Belongs to the TRAFAC class TrmE-Era-EngA-EngB-Septin-like GTPase superfamily. Era GTPase family.</text>
</comment>
<keyword evidence="5 8" id="KW-0694">RNA-binding</keyword>
<gene>
    <name evidence="8" type="primary">era</name>
    <name evidence="13" type="ORF">DW687_12075</name>
</gene>
<comment type="subunit">
    <text evidence="8">Monomer.</text>
</comment>
<evidence type="ECO:0000256" key="10">
    <source>
        <dbReference type="RuleBase" id="RU003761"/>
    </source>
</evidence>
<dbReference type="PROSITE" id="PS50823">
    <property type="entry name" value="KH_TYPE_2"/>
    <property type="match status" value="1"/>
</dbReference>
<dbReference type="GO" id="GO:0043024">
    <property type="term" value="F:ribosomal small subunit binding"/>
    <property type="evidence" value="ECO:0007669"/>
    <property type="project" value="TreeGrafter"/>
</dbReference>
<dbReference type="PANTHER" id="PTHR42698:SF1">
    <property type="entry name" value="GTPASE ERA, MITOCHONDRIAL"/>
    <property type="match status" value="1"/>
</dbReference>
<keyword evidence="7 8" id="KW-0472">Membrane</keyword>
<reference evidence="13 14" key="1">
    <citation type="submission" date="2018-08" db="EMBL/GenBank/DDBJ databases">
        <title>A genome reference for cultivated species of the human gut microbiota.</title>
        <authorList>
            <person name="Zou Y."/>
            <person name="Xue W."/>
            <person name="Luo G."/>
        </authorList>
    </citation>
    <scope>NUCLEOTIDE SEQUENCE [LARGE SCALE GENOMIC DNA]</scope>
    <source>
        <strain evidence="13 14">AM25-6</strain>
    </source>
</reference>
<dbReference type="Pfam" id="PF01926">
    <property type="entry name" value="MMR_HSR1"/>
    <property type="match status" value="1"/>
</dbReference>
<dbReference type="PANTHER" id="PTHR42698">
    <property type="entry name" value="GTPASE ERA"/>
    <property type="match status" value="1"/>
</dbReference>
<dbReference type="CDD" id="cd22534">
    <property type="entry name" value="KH-II_Era"/>
    <property type="match status" value="1"/>
</dbReference>
<dbReference type="InterPro" id="IPR027417">
    <property type="entry name" value="P-loop_NTPase"/>
</dbReference>
<dbReference type="GO" id="GO:0000028">
    <property type="term" value="P:ribosomal small subunit assembly"/>
    <property type="evidence" value="ECO:0007669"/>
    <property type="project" value="TreeGrafter"/>
</dbReference>
<organism evidence="13 14">
    <name type="scientific">Anaerofustis stercorihominis</name>
    <dbReference type="NCBI Taxonomy" id="214853"/>
    <lineage>
        <taxon>Bacteria</taxon>
        <taxon>Bacillati</taxon>
        <taxon>Bacillota</taxon>
        <taxon>Clostridia</taxon>
        <taxon>Eubacteriales</taxon>
        <taxon>Eubacteriaceae</taxon>
        <taxon>Anaerofustis</taxon>
    </lineage>
</organism>
<dbReference type="GO" id="GO:0005525">
    <property type="term" value="F:GTP binding"/>
    <property type="evidence" value="ECO:0007669"/>
    <property type="project" value="UniProtKB-UniRule"/>
</dbReference>
<dbReference type="GO" id="GO:0005886">
    <property type="term" value="C:plasma membrane"/>
    <property type="evidence" value="ECO:0007669"/>
    <property type="project" value="UniProtKB-SubCell"/>
</dbReference>
<dbReference type="SUPFAM" id="SSF52540">
    <property type="entry name" value="P-loop containing nucleoside triphosphate hydrolases"/>
    <property type="match status" value="1"/>
</dbReference>
<evidence type="ECO:0000256" key="2">
    <source>
        <dbReference type="ARBA" id="ARBA00020484"/>
    </source>
</evidence>
<keyword evidence="6 8" id="KW-0342">GTP-binding</keyword>